<evidence type="ECO:0000256" key="5">
    <source>
        <dbReference type="SAM" id="Phobius"/>
    </source>
</evidence>
<dbReference type="InterPro" id="IPR002657">
    <property type="entry name" value="BilAc:Na_symport/Acr3"/>
</dbReference>
<feature type="transmembrane region" description="Helical" evidence="5">
    <location>
        <begin position="104"/>
        <end position="123"/>
    </location>
</feature>
<feature type="transmembrane region" description="Helical" evidence="5">
    <location>
        <begin position="263"/>
        <end position="283"/>
    </location>
</feature>
<name>A0AB39KST1_9CAUL</name>
<evidence type="ECO:0000256" key="4">
    <source>
        <dbReference type="ARBA" id="ARBA00023136"/>
    </source>
</evidence>
<accession>A0AB39KST1</accession>
<gene>
    <name evidence="6" type="ORF">ABOZ73_00510</name>
</gene>
<dbReference type="PANTHER" id="PTHR10361:SF24">
    <property type="entry name" value="P3 PROTEIN"/>
    <property type="match status" value="1"/>
</dbReference>
<feature type="transmembrane region" description="Helical" evidence="5">
    <location>
        <begin position="174"/>
        <end position="193"/>
    </location>
</feature>
<comment type="subcellular location">
    <subcellularLocation>
        <location evidence="1">Membrane</location>
        <topology evidence="1">Multi-pass membrane protein</topology>
    </subcellularLocation>
</comment>
<dbReference type="Gene3D" id="1.20.1530.20">
    <property type="match status" value="1"/>
</dbReference>
<proteinExistence type="predicted"/>
<dbReference type="RefSeq" id="WP_369059852.1">
    <property type="nucleotide sequence ID" value="NZ_CP158375.1"/>
</dbReference>
<keyword evidence="2 5" id="KW-0812">Transmembrane</keyword>
<protein>
    <submittedName>
        <fullName evidence="6">Bile acid:sodium symporter</fullName>
    </submittedName>
</protein>
<keyword evidence="4 5" id="KW-0472">Membrane</keyword>
<dbReference type="PANTHER" id="PTHR10361">
    <property type="entry name" value="SODIUM-BILE ACID COTRANSPORTER"/>
    <property type="match status" value="1"/>
</dbReference>
<dbReference type="Pfam" id="PF01758">
    <property type="entry name" value="SBF"/>
    <property type="match status" value="1"/>
</dbReference>
<evidence type="ECO:0000256" key="1">
    <source>
        <dbReference type="ARBA" id="ARBA00004141"/>
    </source>
</evidence>
<feature type="transmembrane region" description="Helical" evidence="5">
    <location>
        <begin position="205"/>
        <end position="225"/>
    </location>
</feature>
<evidence type="ECO:0000256" key="3">
    <source>
        <dbReference type="ARBA" id="ARBA00022989"/>
    </source>
</evidence>
<feature type="transmembrane region" description="Helical" evidence="5">
    <location>
        <begin position="6"/>
        <end position="26"/>
    </location>
</feature>
<organism evidence="6">
    <name type="scientific">Caulobacter sp. 73W</name>
    <dbReference type="NCBI Taxonomy" id="3161137"/>
    <lineage>
        <taxon>Bacteria</taxon>
        <taxon>Pseudomonadati</taxon>
        <taxon>Pseudomonadota</taxon>
        <taxon>Alphaproteobacteria</taxon>
        <taxon>Caulobacterales</taxon>
        <taxon>Caulobacteraceae</taxon>
        <taxon>Caulobacter</taxon>
    </lineage>
</organism>
<dbReference type="GO" id="GO:0016020">
    <property type="term" value="C:membrane"/>
    <property type="evidence" value="ECO:0007669"/>
    <property type="project" value="UniProtKB-SubCell"/>
</dbReference>
<evidence type="ECO:0000256" key="2">
    <source>
        <dbReference type="ARBA" id="ARBA00022692"/>
    </source>
</evidence>
<feature type="transmembrane region" description="Helical" evidence="5">
    <location>
        <begin position="46"/>
        <end position="68"/>
    </location>
</feature>
<dbReference type="EMBL" id="CP158375">
    <property type="protein sequence ID" value="XDO96947.1"/>
    <property type="molecule type" value="Genomic_DNA"/>
</dbReference>
<dbReference type="InterPro" id="IPR038770">
    <property type="entry name" value="Na+/solute_symporter_sf"/>
</dbReference>
<dbReference type="AlphaFoldDB" id="A0AB39KST1"/>
<sequence>MGGPSLANIAESVLLPASLAAIMFAIGLSLKPRAFQTLTIDRRPVVAGLIGIVLLVPLAGVAVAWAFAPTPASAVGLVLLATCPVGILANVATDLCRGNTALSIALTVMISALYVIAAPLVAHYAVELAFGEVRRIQAPTGDLFAKVALITVGPVSAGLATARAFPNLAARWAAPIKTAGSIVLVLVFAWIAARQRTVLADSMGLIVGLVLLVNLINAAIGVLVARAARLEGPDATAVICSHLVRQEGTAIFIAVSVLGAPDIAVPLIINTFVGLAVCAVLFIPLRLRRPIAEEAHP</sequence>
<reference evidence="6" key="1">
    <citation type="submission" date="2024-06" db="EMBL/GenBank/DDBJ databases">
        <title>Caulobacter inopinatus, sp. nov.</title>
        <authorList>
            <person name="Donachie S.P."/>
        </authorList>
    </citation>
    <scope>NUCLEOTIDE SEQUENCE</scope>
    <source>
        <strain evidence="6">73W</strain>
    </source>
</reference>
<feature type="transmembrane region" description="Helical" evidence="5">
    <location>
        <begin position="74"/>
        <end position="92"/>
    </location>
</feature>
<evidence type="ECO:0000313" key="6">
    <source>
        <dbReference type="EMBL" id="XDO96947.1"/>
    </source>
</evidence>
<keyword evidence="3 5" id="KW-1133">Transmembrane helix</keyword>
<dbReference type="InterPro" id="IPR004710">
    <property type="entry name" value="Bilac:Na_transpt"/>
</dbReference>